<sequence>MTLSIAARNIEYDNLIHNLKPLRKFLWHVHIYFPWGAPIVILKVLSSYAAWDADMFAAWHHILELHEHHPEFREDDKVLHLIICGLTLKAWAAHVAGTAAEGMPKPQMPPVLQGLQARHTAYVSRSSATRNNGMATTLTEDIDFGALEGIDIFDLADITYEGADWLSWGNY</sequence>
<gene>
    <name evidence="1" type="ORF">PV11_00211</name>
</gene>
<dbReference type="STRING" id="1016849.A0A0D1X9E1"/>
<dbReference type="HOGENOM" id="CLU_1562892_0_0_1"/>
<protein>
    <submittedName>
        <fullName evidence="1">Uncharacterized protein</fullName>
    </submittedName>
</protein>
<reference evidence="1 2" key="1">
    <citation type="submission" date="2015-01" db="EMBL/GenBank/DDBJ databases">
        <title>The Genome Sequence of Exophiala sideris CBS121828.</title>
        <authorList>
            <consortium name="The Broad Institute Genomics Platform"/>
            <person name="Cuomo C."/>
            <person name="de Hoog S."/>
            <person name="Gorbushina A."/>
            <person name="Stielow B."/>
            <person name="Teixiera M."/>
            <person name="Abouelleil A."/>
            <person name="Chapman S.B."/>
            <person name="Priest M."/>
            <person name="Young S.K."/>
            <person name="Wortman J."/>
            <person name="Nusbaum C."/>
            <person name="Birren B."/>
        </authorList>
    </citation>
    <scope>NUCLEOTIDE SEQUENCE [LARGE SCALE GENOMIC DNA]</scope>
    <source>
        <strain evidence="1 2">CBS 121828</strain>
    </source>
</reference>
<name>A0A0D1X9E1_9EURO</name>
<dbReference type="AlphaFoldDB" id="A0A0D1X9E1"/>
<evidence type="ECO:0000313" key="2">
    <source>
        <dbReference type="Proteomes" id="UP000053599"/>
    </source>
</evidence>
<dbReference type="Proteomes" id="UP000053599">
    <property type="component" value="Unassembled WGS sequence"/>
</dbReference>
<dbReference type="EMBL" id="KN846951">
    <property type="protein sequence ID" value="KIV84431.1"/>
    <property type="molecule type" value="Genomic_DNA"/>
</dbReference>
<organism evidence="1 2">
    <name type="scientific">Exophiala sideris</name>
    <dbReference type="NCBI Taxonomy" id="1016849"/>
    <lineage>
        <taxon>Eukaryota</taxon>
        <taxon>Fungi</taxon>
        <taxon>Dikarya</taxon>
        <taxon>Ascomycota</taxon>
        <taxon>Pezizomycotina</taxon>
        <taxon>Eurotiomycetes</taxon>
        <taxon>Chaetothyriomycetidae</taxon>
        <taxon>Chaetothyriales</taxon>
        <taxon>Herpotrichiellaceae</taxon>
        <taxon>Exophiala</taxon>
    </lineage>
</organism>
<evidence type="ECO:0000313" key="1">
    <source>
        <dbReference type="EMBL" id="KIV84431.1"/>
    </source>
</evidence>
<accession>A0A0D1X9E1</accession>
<proteinExistence type="predicted"/>